<dbReference type="InterPro" id="IPR046798">
    <property type="entry name" value="2OG-FeII_Oxy_6"/>
</dbReference>
<dbReference type="AlphaFoldDB" id="A0A0L6UTN6"/>
<organism evidence="2 3">
    <name type="scientific">Puccinia sorghi</name>
    <dbReference type="NCBI Taxonomy" id="27349"/>
    <lineage>
        <taxon>Eukaryota</taxon>
        <taxon>Fungi</taxon>
        <taxon>Dikarya</taxon>
        <taxon>Basidiomycota</taxon>
        <taxon>Pucciniomycotina</taxon>
        <taxon>Pucciniomycetes</taxon>
        <taxon>Pucciniales</taxon>
        <taxon>Pucciniaceae</taxon>
        <taxon>Puccinia</taxon>
    </lineage>
</organism>
<dbReference type="EMBL" id="LAVV01008801">
    <property type="protein sequence ID" value="KNZ51901.1"/>
    <property type="molecule type" value="Genomic_DNA"/>
</dbReference>
<protein>
    <recommendedName>
        <fullName evidence="1">Tet-like 2OG-Fe(II) oxygenase domain-containing protein</fullName>
    </recommendedName>
</protein>
<accession>A0A0L6UTN6</accession>
<gene>
    <name evidence="2" type="ORF">VP01_376g2</name>
</gene>
<dbReference type="STRING" id="27349.A0A0L6UTN6"/>
<dbReference type="VEuPathDB" id="FungiDB:VP01_376g2"/>
<proteinExistence type="predicted"/>
<name>A0A0L6UTN6_9BASI</name>
<reference evidence="2 3" key="1">
    <citation type="submission" date="2015-08" db="EMBL/GenBank/DDBJ databases">
        <title>Next Generation Sequencing and Analysis of the Genome of Puccinia sorghi L Schw, the Causal Agent of Maize Common Rust.</title>
        <authorList>
            <person name="Rochi L."/>
            <person name="Burguener G."/>
            <person name="Darino M."/>
            <person name="Turjanski A."/>
            <person name="Kreff E."/>
            <person name="Dieguez M.J."/>
            <person name="Sacco F."/>
        </authorList>
    </citation>
    <scope>NUCLEOTIDE SEQUENCE [LARGE SCALE GENOMIC DNA]</scope>
    <source>
        <strain evidence="2 3">RO10H11247</strain>
    </source>
</reference>
<evidence type="ECO:0000259" key="1">
    <source>
        <dbReference type="Pfam" id="PF20515"/>
    </source>
</evidence>
<keyword evidence="3" id="KW-1185">Reference proteome</keyword>
<evidence type="ECO:0000313" key="2">
    <source>
        <dbReference type="EMBL" id="KNZ51901.1"/>
    </source>
</evidence>
<comment type="caution">
    <text evidence="2">The sequence shown here is derived from an EMBL/GenBank/DDBJ whole genome shotgun (WGS) entry which is preliminary data.</text>
</comment>
<feature type="non-terminal residue" evidence="2">
    <location>
        <position position="110"/>
    </location>
</feature>
<dbReference type="Pfam" id="PF20515">
    <property type="entry name" value="2OG-FeII_Oxy_6"/>
    <property type="match status" value="1"/>
</dbReference>
<evidence type="ECO:0000313" key="3">
    <source>
        <dbReference type="Proteomes" id="UP000037035"/>
    </source>
</evidence>
<sequence length="110" mass="12247">MLNEAQLQIKSCSSKSKQHSINYNPTNESLKFVESNLSNNLLLSLQHFIAQSTYQNTNQSHGPRYAGNMYSLGWRKGYEEASKIGITGIAVKVAKDSDGYCKIQSQTLSL</sequence>
<dbReference type="OrthoDB" id="10521437at2759"/>
<dbReference type="Proteomes" id="UP000037035">
    <property type="component" value="Unassembled WGS sequence"/>
</dbReference>
<feature type="domain" description="Tet-like 2OG-Fe(II) oxygenase" evidence="1">
    <location>
        <begin position="46"/>
        <end position="105"/>
    </location>
</feature>